<reference evidence="2" key="1">
    <citation type="journal article" date="2023" name="Nat. Plants">
        <title>Single-cell RNA sequencing provides a high-resolution roadmap for understanding the multicellular compartmentation of specialized metabolism.</title>
        <authorList>
            <person name="Sun S."/>
            <person name="Shen X."/>
            <person name="Li Y."/>
            <person name="Li Y."/>
            <person name="Wang S."/>
            <person name="Li R."/>
            <person name="Zhang H."/>
            <person name="Shen G."/>
            <person name="Guo B."/>
            <person name="Wei J."/>
            <person name="Xu J."/>
            <person name="St-Pierre B."/>
            <person name="Chen S."/>
            <person name="Sun C."/>
        </authorList>
    </citation>
    <scope>NUCLEOTIDE SEQUENCE [LARGE SCALE GENOMIC DNA]</scope>
</reference>
<evidence type="ECO:0000313" key="1">
    <source>
        <dbReference type="EMBL" id="KAI5675635.1"/>
    </source>
</evidence>
<gene>
    <name evidence="1" type="ORF">M9H77_06585</name>
</gene>
<evidence type="ECO:0000313" key="2">
    <source>
        <dbReference type="Proteomes" id="UP001060085"/>
    </source>
</evidence>
<comment type="caution">
    <text evidence="1">The sequence shown here is derived from an EMBL/GenBank/DDBJ whole genome shotgun (WGS) entry which is preliminary data.</text>
</comment>
<accession>A0ACC0BSH0</accession>
<protein>
    <submittedName>
        <fullName evidence="1">Uncharacterized protein</fullName>
    </submittedName>
</protein>
<name>A0ACC0BSH0_CATRO</name>
<sequence length="326" mass="37145">MHKRSLKGNLYRSKRSHKTTRVYEHVVIKLNTSKTRRLVRGILKEKSSWSFILIIIQRRRKEELVETNIVLYLSFLKLICIVEKGPYVPQKDGKVKKVGEFNEFDARKMTLNFQALNILSYALDANEYNRLSGCDSAHEITNHLVADCPKAIEKEKGALEAQLEAIKKKKKGNGLIGARDQDSSEGEEKANMCFMALENDNFKNFLENKNLCEKVLFLEKCMEDYNDLKKKVHKSSSTKWYLSGGCSRHMTSNASLISELKETESGFVTFGNKKKGKIIGIGNIGNGSSSFIKNLFLKVTLLLSFISMKTKLFCCKKSWKCLCLLS</sequence>
<proteinExistence type="predicted"/>
<organism evidence="1 2">
    <name type="scientific">Catharanthus roseus</name>
    <name type="common">Madagascar periwinkle</name>
    <name type="synonym">Vinca rosea</name>
    <dbReference type="NCBI Taxonomy" id="4058"/>
    <lineage>
        <taxon>Eukaryota</taxon>
        <taxon>Viridiplantae</taxon>
        <taxon>Streptophyta</taxon>
        <taxon>Embryophyta</taxon>
        <taxon>Tracheophyta</taxon>
        <taxon>Spermatophyta</taxon>
        <taxon>Magnoliopsida</taxon>
        <taxon>eudicotyledons</taxon>
        <taxon>Gunneridae</taxon>
        <taxon>Pentapetalae</taxon>
        <taxon>asterids</taxon>
        <taxon>lamiids</taxon>
        <taxon>Gentianales</taxon>
        <taxon>Apocynaceae</taxon>
        <taxon>Rauvolfioideae</taxon>
        <taxon>Vinceae</taxon>
        <taxon>Catharanthinae</taxon>
        <taxon>Catharanthus</taxon>
    </lineage>
</organism>
<dbReference type="EMBL" id="CM044702">
    <property type="protein sequence ID" value="KAI5675635.1"/>
    <property type="molecule type" value="Genomic_DNA"/>
</dbReference>
<dbReference type="Proteomes" id="UP001060085">
    <property type="component" value="Linkage Group LG02"/>
</dbReference>
<keyword evidence="2" id="KW-1185">Reference proteome</keyword>